<accession>A0A2P2QBA3</accession>
<protein>
    <submittedName>
        <fullName evidence="2">Uncharacterized protein</fullName>
    </submittedName>
</protein>
<feature type="region of interest" description="Disordered" evidence="1">
    <location>
        <begin position="38"/>
        <end position="57"/>
    </location>
</feature>
<name>A0A2P2QBA3_RHIMU</name>
<sequence length="57" mass="6814">MKEFNYMLNNDSTKLYLWLHRSVGLESQYWLLRIKKSSSASKSHLSSKYSHTYGFHN</sequence>
<evidence type="ECO:0000313" key="2">
    <source>
        <dbReference type="EMBL" id="MBX64204.1"/>
    </source>
</evidence>
<proteinExistence type="predicted"/>
<feature type="compositionally biased region" description="Low complexity" evidence="1">
    <location>
        <begin position="38"/>
        <end position="50"/>
    </location>
</feature>
<dbReference type="EMBL" id="GGEC01083720">
    <property type="protein sequence ID" value="MBX64204.1"/>
    <property type="molecule type" value="Transcribed_RNA"/>
</dbReference>
<evidence type="ECO:0000256" key="1">
    <source>
        <dbReference type="SAM" id="MobiDB-lite"/>
    </source>
</evidence>
<dbReference type="AlphaFoldDB" id="A0A2P2QBA3"/>
<organism evidence="2">
    <name type="scientific">Rhizophora mucronata</name>
    <name type="common">Asiatic mangrove</name>
    <dbReference type="NCBI Taxonomy" id="61149"/>
    <lineage>
        <taxon>Eukaryota</taxon>
        <taxon>Viridiplantae</taxon>
        <taxon>Streptophyta</taxon>
        <taxon>Embryophyta</taxon>
        <taxon>Tracheophyta</taxon>
        <taxon>Spermatophyta</taxon>
        <taxon>Magnoliopsida</taxon>
        <taxon>eudicotyledons</taxon>
        <taxon>Gunneridae</taxon>
        <taxon>Pentapetalae</taxon>
        <taxon>rosids</taxon>
        <taxon>fabids</taxon>
        <taxon>Malpighiales</taxon>
        <taxon>Rhizophoraceae</taxon>
        <taxon>Rhizophora</taxon>
    </lineage>
</organism>
<reference evidence="2" key="1">
    <citation type="submission" date="2018-02" db="EMBL/GenBank/DDBJ databases">
        <title>Rhizophora mucronata_Transcriptome.</title>
        <authorList>
            <person name="Meera S.P."/>
            <person name="Sreeshan A."/>
            <person name="Augustine A."/>
        </authorList>
    </citation>
    <scope>NUCLEOTIDE SEQUENCE</scope>
    <source>
        <tissue evidence="2">Leaf</tissue>
    </source>
</reference>